<gene>
    <name evidence="2" type="ORF">FA15DRAFT_579541</name>
</gene>
<evidence type="ECO:0000256" key="1">
    <source>
        <dbReference type="SAM" id="MobiDB-lite"/>
    </source>
</evidence>
<sequence length="153" mass="17874">ELCLYLSGKGKYKCAADVVEFTKQAHVQGTWDIRPIHLSTAKRWLKVLGFRFVKKHRGLYVDGHERDDVVEQRQTIYIPRILVYDIRTRTWTGSDMDIEIPLNIPPGTWHVVIWYHDESTFYAHDRREARWVSNEESPTPYAKGEGVSLMVAD</sequence>
<name>A0A5C3KEV7_COPMA</name>
<evidence type="ECO:0000313" key="3">
    <source>
        <dbReference type="Proteomes" id="UP000307440"/>
    </source>
</evidence>
<dbReference type="OrthoDB" id="10044727at2759"/>
<dbReference type="AlphaFoldDB" id="A0A5C3KEV7"/>
<feature type="region of interest" description="Disordered" evidence="1">
    <location>
        <begin position="133"/>
        <end position="153"/>
    </location>
</feature>
<feature type="non-terminal residue" evidence="2">
    <location>
        <position position="1"/>
    </location>
</feature>
<feature type="non-terminal residue" evidence="2">
    <location>
        <position position="153"/>
    </location>
</feature>
<keyword evidence="3" id="KW-1185">Reference proteome</keyword>
<evidence type="ECO:0000313" key="2">
    <source>
        <dbReference type="EMBL" id="TFK18327.1"/>
    </source>
</evidence>
<dbReference type="PANTHER" id="PTHR35871">
    <property type="entry name" value="EXPRESSED PROTEIN"/>
    <property type="match status" value="1"/>
</dbReference>
<dbReference type="EMBL" id="ML210410">
    <property type="protein sequence ID" value="TFK18327.1"/>
    <property type="molecule type" value="Genomic_DNA"/>
</dbReference>
<protein>
    <submittedName>
        <fullName evidence="2">Uncharacterized protein</fullName>
    </submittedName>
</protein>
<accession>A0A5C3KEV7</accession>
<organism evidence="2 3">
    <name type="scientific">Coprinopsis marcescibilis</name>
    <name type="common">Agaric fungus</name>
    <name type="synonym">Psathyrella marcescibilis</name>
    <dbReference type="NCBI Taxonomy" id="230819"/>
    <lineage>
        <taxon>Eukaryota</taxon>
        <taxon>Fungi</taxon>
        <taxon>Dikarya</taxon>
        <taxon>Basidiomycota</taxon>
        <taxon>Agaricomycotina</taxon>
        <taxon>Agaricomycetes</taxon>
        <taxon>Agaricomycetidae</taxon>
        <taxon>Agaricales</taxon>
        <taxon>Agaricineae</taxon>
        <taxon>Psathyrellaceae</taxon>
        <taxon>Coprinopsis</taxon>
    </lineage>
</organism>
<reference evidence="2 3" key="1">
    <citation type="journal article" date="2019" name="Nat. Ecol. Evol.">
        <title>Megaphylogeny resolves global patterns of mushroom evolution.</title>
        <authorList>
            <person name="Varga T."/>
            <person name="Krizsan K."/>
            <person name="Foldi C."/>
            <person name="Dima B."/>
            <person name="Sanchez-Garcia M."/>
            <person name="Sanchez-Ramirez S."/>
            <person name="Szollosi G.J."/>
            <person name="Szarkandi J.G."/>
            <person name="Papp V."/>
            <person name="Albert L."/>
            <person name="Andreopoulos W."/>
            <person name="Angelini C."/>
            <person name="Antonin V."/>
            <person name="Barry K.W."/>
            <person name="Bougher N.L."/>
            <person name="Buchanan P."/>
            <person name="Buyck B."/>
            <person name="Bense V."/>
            <person name="Catcheside P."/>
            <person name="Chovatia M."/>
            <person name="Cooper J."/>
            <person name="Damon W."/>
            <person name="Desjardin D."/>
            <person name="Finy P."/>
            <person name="Geml J."/>
            <person name="Haridas S."/>
            <person name="Hughes K."/>
            <person name="Justo A."/>
            <person name="Karasinski D."/>
            <person name="Kautmanova I."/>
            <person name="Kiss B."/>
            <person name="Kocsube S."/>
            <person name="Kotiranta H."/>
            <person name="LaButti K.M."/>
            <person name="Lechner B.E."/>
            <person name="Liimatainen K."/>
            <person name="Lipzen A."/>
            <person name="Lukacs Z."/>
            <person name="Mihaltcheva S."/>
            <person name="Morgado L.N."/>
            <person name="Niskanen T."/>
            <person name="Noordeloos M.E."/>
            <person name="Ohm R.A."/>
            <person name="Ortiz-Santana B."/>
            <person name="Ovrebo C."/>
            <person name="Racz N."/>
            <person name="Riley R."/>
            <person name="Savchenko A."/>
            <person name="Shiryaev A."/>
            <person name="Soop K."/>
            <person name="Spirin V."/>
            <person name="Szebenyi C."/>
            <person name="Tomsovsky M."/>
            <person name="Tulloss R.E."/>
            <person name="Uehling J."/>
            <person name="Grigoriev I.V."/>
            <person name="Vagvolgyi C."/>
            <person name="Papp T."/>
            <person name="Martin F.M."/>
            <person name="Miettinen O."/>
            <person name="Hibbett D.S."/>
            <person name="Nagy L.G."/>
        </authorList>
    </citation>
    <scope>NUCLEOTIDE SEQUENCE [LARGE SCALE GENOMIC DNA]</scope>
    <source>
        <strain evidence="2 3">CBS 121175</strain>
    </source>
</reference>
<proteinExistence type="predicted"/>
<dbReference type="Proteomes" id="UP000307440">
    <property type="component" value="Unassembled WGS sequence"/>
</dbReference>
<dbReference type="PANTHER" id="PTHR35871:SF1">
    <property type="entry name" value="CXC1-LIKE CYSTEINE CLUSTER ASSOCIATED WITH KDZ TRANSPOSASES DOMAIN-CONTAINING PROTEIN"/>
    <property type="match status" value="1"/>
</dbReference>